<keyword evidence="3" id="KW-1185">Reference proteome</keyword>
<evidence type="ECO:0008006" key="4">
    <source>
        <dbReference type="Google" id="ProtNLM"/>
    </source>
</evidence>
<keyword evidence="1" id="KW-0732">Signal</keyword>
<dbReference type="RefSeq" id="WP_250581616.1">
    <property type="nucleotide sequence ID" value="NZ_JAMLJN010000004.1"/>
</dbReference>
<organism evidence="2 3">
    <name type="scientific">Flavobacterium fragile</name>
    <dbReference type="NCBI Taxonomy" id="2949085"/>
    <lineage>
        <taxon>Bacteria</taxon>
        <taxon>Pseudomonadati</taxon>
        <taxon>Bacteroidota</taxon>
        <taxon>Flavobacteriia</taxon>
        <taxon>Flavobacteriales</taxon>
        <taxon>Flavobacteriaceae</taxon>
        <taxon>Flavobacterium</taxon>
    </lineage>
</organism>
<evidence type="ECO:0000256" key="1">
    <source>
        <dbReference type="SAM" id="SignalP"/>
    </source>
</evidence>
<reference evidence="2 3" key="1">
    <citation type="submission" date="2022-05" db="EMBL/GenBank/DDBJ databases">
        <title>Flavobacterium sp., isolated from activated sludge.</title>
        <authorList>
            <person name="Ran Q."/>
        </authorList>
    </citation>
    <scope>NUCLEOTIDE SEQUENCE [LARGE SCALE GENOMIC DNA]</scope>
    <source>
        <strain evidence="2 3">HXWNR69</strain>
    </source>
</reference>
<feature type="signal peptide" evidence="1">
    <location>
        <begin position="1"/>
        <end position="20"/>
    </location>
</feature>
<comment type="caution">
    <text evidence="2">The sequence shown here is derived from an EMBL/GenBank/DDBJ whole genome shotgun (WGS) entry which is preliminary data.</text>
</comment>
<dbReference type="Proteomes" id="UP001203342">
    <property type="component" value="Unassembled WGS sequence"/>
</dbReference>
<evidence type="ECO:0000313" key="2">
    <source>
        <dbReference type="EMBL" id="MCL9770133.1"/>
    </source>
</evidence>
<proteinExistence type="predicted"/>
<protein>
    <recommendedName>
        <fullName evidence="4">DUF4488 domain-containing protein</fullName>
    </recommendedName>
</protein>
<dbReference type="EMBL" id="JAMLJN010000004">
    <property type="protein sequence ID" value="MCL9770133.1"/>
    <property type="molecule type" value="Genomic_DNA"/>
</dbReference>
<name>A0ABT0TH22_9FLAO</name>
<sequence length="141" mass="16591">MKIFKYLLLLLFFASTSSYAQKYRFKTSSFMVSNKDKKGNWSDWSKDQKSEMIVTLDMENHRIVVYSEVIQLFSIVKYGEQETKGDDDVVTFNCVDNNGLECVLSIYTRKKQGNRNQLYITYQDMIIAYNMVLEEDPLTKK</sequence>
<feature type="chain" id="PRO_5046820393" description="DUF4488 domain-containing protein" evidence="1">
    <location>
        <begin position="21"/>
        <end position="141"/>
    </location>
</feature>
<gene>
    <name evidence="2" type="ORF">NAT47_06870</name>
</gene>
<evidence type="ECO:0000313" key="3">
    <source>
        <dbReference type="Proteomes" id="UP001203342"/>
    </source>
</evidence>
<accession>A0ABT0TH22</accession>